<sequence>MSINWKVCWEPAHPFRPESDQPNKNIRHKTFQPSYVQEKPQMCLILSWHYGRQWLEERQAYENAIKEKTRVSKNFIPPDFSKWLEKRKPNKTRRERAKSCSCCLI</sequence>
<evidence type="ECO:0000313" key="2">
    <source>
        <dbReference type="RefSeq" id="XP_017031135.1"/>
    </source>
</evidence>
<reference evidence="2" key="1">
    <citation type="submission" date="2025-08" db="UniProtKB">
        <authorList>
            <consortium name="RefSeq"/>
        </authorList>
    </citation>
    <scope>IDENTIFICATION</scope>
    <source>
        <strain evidence="2">14028-0561.14</strain>
        <tissue evidence="2">Whole fly</tissue>
    </source>
</reference>
<proteinExistence type="predicted"/>
<name>A0A6P4IRK4_DROKI</name>
<dbReference type="Proteomes" id="UP001652661">
    <property type="component" value="Chromosome 3R"/>
</dbReference>
<evidence type="ECO:0000313" key="1">
    <source>
        <dbReference type="Proteomes" id="UP001652661"/>
    </source>
</evidence>
<keyword evidence="1" id="KW-1185">Reference proteome</keyword>
<organism evidence="1 2">
    <name type="scientific">Drosophila kikkawai</name>
    <name type="common">Fruit fly</name>
    <dbReference type="NCBI Taxonomy" id="30033"/>
    <lineage>
        <taxon>Eukaryota</taxon>
        <taxon>Metazoa</taxon>
        <taxon>Ecdysozoa</taxon>
        <taxon>Arthropoda</taxon>
        <taxon>Hexapoda</taxon>
        <taxon>Insecta</taxon>
        <taxon>Pterygota</taxon>
        <taxon>Neoptera</taxon>
        <taxon>Endopterygota</taxon>
        <taxon>Diptera</taxon>
        <taxon>Brachycera</taxon>
        <taxon>Muscomorpha</taxon>
        <taxon>Ephydroidea</taxon>
        <taxon>Drosophilidae</taxon>
        <taxon>Drosophila</taxon>
        <taxon>Sophophora</taxon>
    </lineage>
</organism>
<dbReference type="AlphaFoldDB" id="A0A6P4IRK4"/>
<protein>
    <submittedName>
        <fullName evidence="2">Uncharacterized protein</fullName>
    </submittedName>
</protein>
<gene>
    <name evidence="2" type="primary">LOC108080780</name>
</gene>
<accession>A0A6P4IRK4</accession>
<dbReference type="GeneID" id="108080780"/>
<dbReference type="RefSeq" id="XP_017031135.1">
    <property type="nucleotide sequence ID" value="XM_017175646.3"/>
</dbReference>
<dbReference type="OrthoDB" id="7841982at2759"/>